<keyword evidence="11" id="KW-0175">Coiled coil</keyword>
<feature type="compositionally biased region" description="Low complexity" evidence="12">
    <location>
        <begin position="119"/>
        <end position="150"/>
    </location>
</feature>
<evidence type="ECO:0000256" key="3">
    <source>
        <dbReference type="ARBA" id="ARBA00022737"/>
    </source>
</evidence>
<keyword evidence="5" id="KW-0378">Hydrolase</keyword>
<feature type="region of interest" description="Disordered" evidence="12">
    <location>
        <begin position="1523"/>
        <end position="1722"/>
    </location>
</feature>
<dbReference type="FunCoup" id="D3BMZ2">
    <property type="interactions" value="486"/>
</dbReference>
<dbReference type="PROSITE" id="PS51192">
    <property type="entry name" value="HELICASE_ATP_BIND_1"/>
    <property type="match status" value="1"/>
</dbReference>
<dbReference type="CDD" id="cd18659">
    <property type="entry name" value="CD2_tandem"/>
    <property type="match status" value="1"/>
</dbReference>
<dbReference type="GeneID" id="31368033"/>
<evidence type="ECO:0000259" key="13">
    <source>
        <dbReference type="PROSITE" id="PS50013"/>
    </source>
</evidence>
<feature type="coiled-coil region" evidence="11">
    <location>
        <begin position="10"/>
        <end position="37"/>
    </location>
</feature>
<dbReference type="InterPro" id="IPR038718">
    <property type="entry name" value="SNF2-like_sf"/>
</dbReference>
<protein>
    <submittedName>
        <fullName evidence="16">Chromo domain-containing protein</fullName>
    </submittedName>
</protein>
<dbReference type="InterPro" id="IPR049730">
    <property type="entry name" value="SNF2/RAD54-like_C"/>
</dbReference>
<dbReference type="InterPro" id="IPR025260">
    <property type="entry name" value="CHD1-like_C"/>
</dbReference>
<keyword evidence="17" id="KW-1185">Reference proteome</keyword>
<dbReference type="SMART" id="SM00298">
    <property type="entry name" value="CHROMO"/>
    <property type="match status" value="2"/>
</dbReference>
<dbReference type="Proteomes" id="UP000001396">
    <property type="component" value="Unassembled WGS sequence"/>
</dbReference>
<dbReference type="GO" id="GO:0000785">
    <property type="term" value="C:chromatin"/>
    <property type="evidence" value="ECO:0007669"/>
    <property type="project" value="TreeGrafter"/>
</dbReference>
<evidence type="ECO:0000256" key="12">
    <source>
        <dbReference type="SAM" id="MobiDB-lite"/>
    </source>
</evidence>
<keyword evidence="10" id="KW-0539">Nucleus</keyword>
<dbReference type="FunFam" id="3.40.50.300:FF:000130">
    <property type="entry name" value="Chromodomain-helicase-DNA-binding protein 2 isoform 1"/>
    <property type="match status" value="1"/>
</dbReference>
<evidence type="ECO:0000259" key="15">
    <source>
        <dbReference type="PROSITE" id="PS51194"/>
    </source>
</evidence>
<dbReference type="Gene3D" id="1.10.10.60">
    <property type="entry name" value="Homeodomain-like"/>
    <property type="match status" value="1"/>
</dbReference>
<evidence type="ECO:0000313" key="16">
    <source>
        <dbReference type="EMBL" id="EFA77354.1"/>
    </source>
</evidence>
<dbReference type="PANTHER" id="PTHR45623:SF14">
    <property type="entry name" value="CHROMODOMAIN-HELICASE-DNA-BINDING PROTEIN 1"/>
    <property type="match status" value="1"/>
</dbReference>
<keyword evidence="3" id="KW-0677">Repeat</keyword>
<dbReference type="InterPro" id="IPR000330">
    <property type="entry name" value="SNF2_N"/>
</dbReference>
<dbReference type="Pfam" id="PF00271">
    <property type="entry name" value="Helicase_C"/>
    <property type="match status" value="1"/>
</dbReference>
<feature type="compositionally biased region" description="Acidic residues" evidence="12">
    <location>
        <begin position="1536"/>
        <end position="1549"/>
    </location>
</feature>
<dbReference type="CDD" id="cd18793">
    <property type="entry name" value="SF2_C_SNF"/>
    <property type="match status" value="1"/>
</dbReference>
<dbReference type="GO" id="GO:0004386">
    <property type="term" value="F:helicase activity"/>
    <property type="evidence" value="ECO:0007669"/>
    <property type="project" value="UniProtKB-KW"/>
</dbReference>
<feature type="region of interest" description="Disordered" evidence="12">
    <location>
        <begin position="1811"/>
        <end position="1842"/>
    </location>
</feature>
<dbReference type="SMART" id="SM00487">
    <property type="entry name" value="DEXDc"/>
    <property type="match status" value="1"/>
</dbReference>
<dbReference type="CDD" id="cd18660">
    <property type="entry name" value="CD1_tandem"/>
    <property type="match status" value="1"/>
</dbReference>
<keyword evidence="8" id="KW-0156">Chromatin regulator</keyword>
<dbReference type="InParanoid" id="D3BMZ2"/>
<dbReference type="OMA" id="NFLMPNK"/>
<evidence type="ECO:0000256" key="7">
    <source>
        <dbReference type="ARBA" id="ARBA00022840"/>
    </source>
</evidence>
<feature type="domain" description="Helicase ATP-binding" evidence="14">
    <location>
        <begin position="723"/>
        <end position="896"/>
    </location>
</feature>
<accession>D3BMZ2</accession>
<dbReference type="GO" id="GO:0003682">
    <property type="term" value="F:chromatin binding"/>
    <property type="evidence" value="ECO:0007669"/>
    <property type="project" value="TreeGrafter"/>
</dbReference>
<feature type="compositionally biased region" description="Acidic residues" evidence="12">
    <location>
        <begin position="248"/>
        <end position="263"/>
    </location>
</feature>
<evidence type="ECO:0000259" key="14">
    <source>
        <dbReference type="PROSITE" id="PS51192"/>
    </source>
</evidence>
<feature type="compositionally biased region" description="Acidic residues" evidence="12">
    <location>
        <begin position="366"/>
        <end position="385"/>
    </location>
</feature>
<dbReference type="Gene3D" id="3.40.50.300">
    <property type="entry name" value="P-loop containing nucleotide triphosphate hydrolases"/>
    <property type="match status" value="1"/>
</dbReference>
<feature type="compositionally biased region" description="Acidic residues" evidence="12">
    <location>
        <begin position="405"/>
        <end position="422"/>
    </location>
</feature>
<dbReference type="InterPro" id="IPR027417">
    <property type="entry name" value="P-loop_NTPase"/>
</dbReference>
<comment type="similarity">
    <text evidence="2">Belongs to the SNF2/RAD54 helicase family.</text>
</comment>
<dbReference type="InterPro" id="IPR000953">
    <property type="entry name" value="Chromo/chromo_shadow_dom"/>
</dbReference>
<feature type="compositionally biased region" description="Polar residues" evidence="12">
    <location>
        <begin position="67"/>
        <end position="80"/>
    </location>
</feature>
<dbReference type="InterPro" id="IPR001650">
    <property type="entry name" value="Helicase_C-like"/>
</dbReference>
<feature type="domain" description="Helicase C-terminal" evidence="15">
    <location>
        <begin position="1023"/>
        <end position="1174"/>
    </location>
</feature>
<evidence type="ECO:0000256" key="1">
    <source>
        <dbReference type="ARBA" id="ARBA00004123"/>
    </source>
</evidence>
<dbReference type="GO" id="GO:0005634">
    <property type="term" value="C:nucleus"/>
    <property type="evidence" value="ECO:0007669"/>
    <property type="project" value="UniProtKB-SubCell"/>
</dbReference>
<sequence>MDNVGQSQQQQQQQQLIQQQQQQLQQLQQLQQFQQQYQPLYQQTTPPLQYQQPPPPPQYHQLYNPFGNGTNGDNLNISSSSTFSMVKENGISLAQLQVQQSPQIQSPQIQSPTIQSPIVQPQIQPPQQQQPQINNNSHVEVTTTTTTTTDESIDDEDEEEEDEDDEEEIIVNKTNNRRLNNSFNVVEEDDDDIENEEEDNQVADEAGNNVVVEQQAAAAVAAPGKRSKKSKSEVADDFDSSDGKKESDDDYEPPSDEEEEEDDYRSPSPPARRRGAAAGGTRSRRSGPSSRLDQYDDDYLMDDNDEYENDGFVVSDASESGSDYEPNPRKKKSKKSAAAAAATKKKGKAAANTRGRRGRGRQQYSSEEEDGYGRADDDDDDDEDWAPANRPTRARRQTVRLYEELAGDGEEGGMQDVDDQQSADEVLSDAHSYSQSSDEYSDQEKPKRNRQTTSTTRKQSKDDVDYETITMGNLRQRNNNGFDYQAHFMSDEDEDEMMLAATTTTEKQVGPVETTEDTIERIVDHRLKTGCEVNENETTFNVELYEFLVKWKGWAHIHNTWDNYETLMGFKGGKKLTNYAKNIIELNQWRKEASREDIEQADIAKELTQQEYQESLKVERIIASREVEVTTEYPGGIQYLVKWGSTPYSDVTWEYPEEIKLYQNEIDDYLERQQAAQSNSKHTGGVSPKKRLEQGFVKFEEQPDWINAGKLRDYQMEGLNWLVHSWKNNTNVILADEMGLGKTIQTISFISYLFNVQNLSGPFLVVVPLSTIENWHREFTKWAPKMNLIVYTGSSASRDIIRQFEFYQPTRFGKKKISFNVLLTTYDFILKDKNYLGAIKWEYLAVDEAHRLKNNESMLHEVLKYFHTSNRLLVTGTPLQNSLKELWNLLNFLMPNKFHSLDEFQDQYADLKEKDQIAELHNVLKPHLLRRIKKEVEKSLPAKTERILRVDLSPTQKKYYRWILSKNFHELNKGVKGEKTTLLNIVAELKKTCNHPYLFENAEDLNAENPLDAMVKASGKLILLDKLLVRLKETGHRVLIFSQMVRMLDILADYLKGRGFLFQRLDGSTSREKRSQAMDRFNAEGSPDFAFLLSTRAGGLGINLSTADTVIIFDSDWNPQNDLQAEARAHRIGQKNTVNIYRLVSKSTIEEEILERAKQKMVLDHLVIQSMEKSSTKTTSSNVFNKEELDAILKFGAEDLFKEGDENSNTMQEMDIDEILSRAEQRESTGESTAGEELLNSFKVANFSTGDTNSKEETNWANIIPDKDRVAPVEEAPLYLPPRRARIEKSSAEPKKSQNEPITITKNPRKEITAFNKKELKSLFKSFRKFGNYRRSKEILVDCDMSNKPARATEEICREVIDVCRRCVKENPESDKIHVLFAGVDINASELVQKVEEMDILSQLCDAYVKNQEQFRVTFPTRPVSWAIKWGAKEDAMLLMGIHKYGNGNFESIQKDKSLGFESIISLTNDPQETTTAPDGSVVPAAQTKIKAATLQRRVDSLLKAAKDSVILKKKEPVASTAKIPLSKKRRRSRGDEEEQEPEEVEEVEETKSSRGRGRGKRGGSSHSRDSGSGSSSGNKSSRTSAHSTPTRGRRPSNKMMSSEEEVSEEEVVKQPSRRTSSGRVSVPPSKLNQSPHSSPSKRGGRGGSRSTTTTTTTTTTNNHSNSRRHLLSDEESTVVHSDRGAHTARRGTSSTSSAQQKKRYMDDSSGDEESGSRTKYDQTTLNKCKQYLTPIKKHLEKFKHLSDSSVTMSREDKLHKTKKYLLSLGNEITSVMDKHKGNESLENHLWYYASQFTARGGEELRQLFNKMKKTDKPEQKSTTTTTEQKPPMKLTLNLKKK</sequence>
<comment type="subcellular location">
    <subcellularLocation>
        <location evidence="1">Nucleus</location>
    </subcellularLocation>
</comment>
<dbReference type="GO" id="GO:0003677">
    <property type="term" value="F:DNA binding"/>
    <property type="evidence" value="ECO:0007669"/>
    <property type="project" value="UniProtKB-KW"/>
</dbReference>
<feature type="compositionally biased region" description="Polar residues" evidence="12">
    <location>
        <begin position="172"/>
        <end position="184"/>
    </location>
</feature>
<dbReference type="GO" id="GO:0034728">
    <property type="term" value="P:nucleosome organization"/>
    <property type="evidence" value="ECO:0007669"/>
    <property type="project" value="TreeGrafter"/>
</dbReference>
<dbReference type="GO" id="GO:0140658">
    <property type="term" value="F:ATP-dependent chromatin remodeler activity"/>
    <property type="evidence" value="ECO:0007669"/>
    <property type="project" value="TreeGrafter"/>
</dbReference>
<feature type="compositionally biased region" description="Low complexity" evidence="12">
    <location>
        <begin position="1571"/>
        <end position="1585"/>
    </location>
</feature>
<evidence type="ECO:0000256" key="2">
    <source>
        <dbReference type="ARBA" id="ARBA00007025"/>
    </source>
</evidence>
<gene>
    <name evidence="16" type="ORF">PPL_12566</name>
</gene>
<keyword evidence="4" id="KW-0547">Nucleotide-binding</keyword>
<dbReference type="Gene3D" id="2.40.50.40">
    <property type="match status" value="2"/>
</dbReference>
<dbReference type="PROSITE" id="PS51194">
    <property type="entry name" value="HELICASE_CTER"/>
    <property type="match status" value="1"/>
</dbReference>
<evidence type="ECO:0000256" key="5">
    <source>
        <dbReference type="ARBA" id="ARBA00022801"/>
    </source>
</evidence>
<dbReference type="RefSeq" id="XP_020429483.1">
    <property type="nucleotide sequence ID" value="XM_020583296.1"/>
</dbReference>
<dbReference type="Pfam" id="PF13907">
    <property type="entry name" value="CHD1-like_C"/>
    <property type="match status" value="1"/>
</dbReference>
<dbReference type="FunFam" id="3.40.50.10810:FF:000005">
    <property type="entry name" value="Photoperiod-independent early flowering 1"/>
    <property type="match status" value="1"/>
</dbReference>
<dbReference type="InterPro" id="IPR023780">
    <property type="entry name" value="Chromo_domain"/>
</dbReference>
<feature type="compositionally biased region" description="Acidic residues" evidence="12">
    <location>
        <begin position="186"/>
        <end position="202"/>
    </location>
</feature>
<dbReference type="Gene3D" id="3.40.50.10810">
    <property type="entry name" value="Tandem AAA-ATPase domain"/>
    <property type="match status" value="1"/>
</dbReference>
<feature type="compositionally biased region" description="Basic residues" evidence="12">
    <location>
        <begin position="343"/>
        <end position="360"/>
    </location>
</feature>
<feature type="compositionally biased region" description="Basic residues" evidence="12">
    <location>
        <begin position="1554"/>
        <end position="1564"/>
    </location>
</feature>
<dbReference type="CDD" id="cd17993">
    <property type="entry name" value="DEXHc_CHD1_2"/>
    <property type="match status" value="1"/>
</dbReference>
<dbReference type="InterPro" id="IPR014001">
    <property type="entry name" value="Helicase_ATP-bd"/>
</dbReference>
<dbReference type="Pfam" id="PF00176">
    <property type="entry name" value="SNF2-rel_dom"/>
    <property type="match status" value="1"/>
</dbReference>
<dbReference type="GO" id="GO:0005524">
    <property type="term" value="F:ATP binding"/>
    <property type="evidence" value="ECO:0007669"/>
    <property type="project" value="UniProtKB-KW"/>
</dbReference>
<evidence type="ECO:0000256" key="10">
    <source>
        <dbReference type="ARBA" id="ARBA00023242"/>
    </source>
</evidence>
<dbReference type="EMBL" id="ADBJ01000043">
    <property type="protein sequence ID" value="EFA77354.1"/>
    <property type="molecule type" value="Genomic_DNA"/>
</dbReference>
<feature type="domain" description="Chromo" evidence="13">
    <location>
        <begin position="616"/>
        <end position="681"/>
    </location>
</feature>
<dbReference type="GO" id="GO:0042393">
    <property type="term" value="F:histone binding"/>
    <property type="evidence" value="ECO:0007669"/>
    <property type="project" value="TreeGrafter"/>
</dbReference>
<dbReference type="GO" id="GO:0016887">
    <property type="term" value="F:ATP hydrolysis activity"/>
    <property type="evidence" value="ECO:0007669"/>
    <property type="project" value="TreeGrafter"/>
</dbReference>
<feature type="compositionally biased region" description="Low complexity" evidence="12">
    <location>
        <begin position="42"/>
        <end position="51"/>
    </location>
</feature>
<reference evidence="16 17" key="1">
    <citation type="journal article" date="2011" name="Genome Res.">
        <title>Phylogeny-wide analysis of social amoeba genomes highlights ancient origins for complex intercellular communication.</title>
        <authorList>
            <person name="Heidel A.J."/>
            <person name="Lawal H.M."/>
            <person name="Felder M."/>
            <person name="Schilde C."/>
            <person name="Helps N.R."/>
            <person name="Tunggal B."/>
            <person name="Rivero F."/>
            <person name="John U."/>
            <person name="Schleicher M."/>
            <person name="Eichinger L."/>
            <person name="Platzer M."/>
            <person name="Noegel A.A."/>
            <person name="Schaap P."/>
            <person name="Gloeckner G."/>
        </authorList>
    </citation>
    <scope>NUCLEOTIDE SEQUENCE [LARGE SCALE GENOMIC DNA]</scope>
    <source>
        <strain evidence="17">ATCC 26659 / Pp 5 / PN500</strain>
    </source>
</reference>
<evidence type="ECO:0000256" key="8">
    <source>
        <dbReference type="ARBA" id="ARBA00022853"/>
    </source>
</evidence>
<evidence type="ECO:0000256" key="6">
    <source>
        <dbReference type="ARBA" id="ARBA00022806"/>
    </source>
</evidence>
<dbReference type="STRING" id="670386.D3BMZ2"/>
<organism evidence="16 17">
    <name type="scientific">Heterostelium pallidum (strain ATCC 26659 / Pp 5 / PN500)</name>
    <name type="common">Cellular slime mold</name>
    <name type="synonym">Polysphondylium pallidum</name>
    <dbReference type="NCBI Taxonomy" id="670386"/>
    <lineage>
        <taxon>Eukaryota</taxon>
        <taxon>Amoebozoa</taxon>
        <taxon>Evosea</taxon>
        <taxon>Eumycetozoa</taxon>
        <taxon>Dictyostelia</taxon>
        <taxon>Acytosteliales</taxon>
        <taxon>Acytosteliaceae</taxon>
        <taxon>Heterostelium</taxon>
    </lineage>
</organism>
<dbReference type="PANTHER" id="PTHR45623">
    <property type="entry name" value="CHROMODOMAIN-HELICASE-DNA-BINDING PROTEIN 3-RELATED-RELATED"/>
    <property type="match status" value="1"/>
</dbReference>
<feature type="compositionally biased region" description="Low complexity" evidence="12">
    <location>
        <begin position="1649"/>
        <end position="1665"/>
    </location>
</feature>
<dbReference type="SMART" id="SM00490">
    <property type="entry name" value="HELICc"/>
    <property type="match status" value="1"/>
</dbReference>
<feature type="compositionally biased region" description="Acidic residues" evidence="12">
    <location>
        <begin position="151"/>
        <end position="169"/>
    </location>
</feature>
<evidence type="ECO:0000256" key="4">
    <source>
        <dbReference type="ARBA" id="ARBA00022741"/>
    </source>
</evidence>
<proteinExistence type="inferred from homology"/>
<dbReference type="Pfam" id="PF23588">
    <property type="entry name" value="HTH_CHD1_Hrp3"/>
    <property type="match status" value="1"/>
</dbReference>
<dbReference type="SUPFAM" id="SSF52540">
    <property type="entry name" value="P-loop containing nucleoside triphosphate hydrolases"/>
    <property type="match status" value="2"/>
</dbReference>
<evidence type="ECO:0000313" key="17">
    <source>
        <dbReference type="Proteomes" id="UP000001396"/>
    </source>
</evidence>
<evidence type="ECO:0000256" key="9">
    <source>
        <dbReference type="ARBA" id="ARBA00023125"/>
    </source>
</evidence>
<dbReference type="SMART" id="SM01176">
    <property type="entry name" value="DUF4208"/>
    <property type="match status" value="1"/>
</dbReference>
<keyword evidence="7" id="KW-0067">ATP-binding</keyword>
<evidence type="ECO:0000256" key="11">
    <source>
        <dbReference type="SAM" id="Coils"/>
    </source>
</evidence>
<keyword evidence="6" id="KW-0347">Helicase</keyword>
<dbReference type="InterPro" id="IPR016197">
    <property type="entry name" value="Chromo-like_dom_sf"/>
</dbReference>
<dbReference type="PROSITE" id="PS50013">
    <property type="entry name" value="CHROMO_2"/>
    <property type="match status" value="2"/>
</dbReference>
<name>D3BMZ2_HETP5</name>
<feature type="compositionally biased region" description="Low complexity" evidence="12">
    <location>
        <begin position="210"/>
        <end position="222"/>
    </location>
</feature>
<dbReference type="InterPro" id="IPR056302">
    <property type="entry name" value="CHD1-2/Hrp3_HTH"/>
</dbReference>
<dbReference type="Pfam" id="PF00385">
    <property type="entry name" value="Chromo"/>
    <property type="match status" value="2"/>
</dbReference>
<feature type="compositionally biased region" description="Acidic residues" evidence="12">
    <location>
        <begin position="295"/>
        <end position="309"/>
    </location>
</feature>
<feature type="region of interest" description="Disordered" evidence="12">
    <location>
        <begin position="119"/>
        <end position="478"/>
    </location>
</feature>
<keyword evidence="9" id="KW-0238">DNA-binding</keyword>
<feature type="region of interest" description="Disordered" evidence="12">
    <location>
        <begin position="42"/>
        <end position="80"/>
    </location>
</feature>
<dbReference type="SUPFAM" id="SSF54160">
    <property type="entry name" value="Chromo domain-like"/>
    <property type="match status" value="2"/>
</dbReference>
<feature type="domain" description="Chromo" evidence="13">
    <location>
        <begin position="517"/>
        <end position="591"/>
    </location>
</feature>
<comment type="caution">
    <text evidence="16">The sequence shown here is derived from an EMBL/GenBank/DDBJ whole genome shotgun (WGS) entry which is preliminary data.</text>
</comment>